<name>A0A6J6VUM2_9ZZZZ</name>
<reference evidence="1" key="1">
    <citation type="submission" date="2020-05" db="EMBL/GenBank/DDBJ databases">
        <authorList>
            <person name="Chiriac C."/>
            <person name="Salcher M."/>
            <person name="Ghai R."/>
            <person name="Kavagutti S V."/>
        </authorList>
    </citation>
    <scope>NUCLEOTIDE SEQUENCE</scope>
</reference>
<accession>A0A6J6VUM2</accession>
<dbReference type="AlphaFoldDB" id="A0A6J6VUM2"/>
<dbReference type="EMBL" id="CAFAAB010000011">
    <property type="protein sequence ID" value="CAB4775840.1"/>
    <property type="molecule type" value="Genomic_DNA"/>
</dbReference>
<evidence type="ECO:0000313" key="1">
    <source>
        <dbReference type="EMBL" id="CAB4775840.1"/>
    </source>
</evidence>
<protein>
    <submittedName>
        <fullName evidence="1">Unannotated protein</fullName>
    </submittedName>
</protein>
<proteinExistence type="predicted"/>
<sequence>MNLGEREVTLIFGRHGHDGTRAVGSKDVVRNVDRHLVTSKGVDDVTAGEGATLIEARATIGGSRALKFAGATGPLN</sequence>
<organism evidence="1">
    <name type="scientific">freshwater metagenome</name>
    <dbReference type="NCBI Taxonomy" id="449393"/>
    <lineage>
        <taxon>unclassified sequences</taxon>
        <taxon>metagenomes</taxon>
        <taxon>ecological metagenomes</taxon>
    </lineage>
</organism>
<gene>
    <name evidence="1" type="ORF">UFOPK2958_00185</name>
</gene>